<comment type="caution">
    <text evidence="1">The sequence shown here is derived from an EMBL/GenBank/DDBJ whole genome shotgun (WGS) entry which is preliminary data.</text>
</comment>
<dbReference type="AlphaFoldDB" id="A0A8H7TZ68"/>
<dbReference type="Proteomes" id="UP000639403">
    <property type="component" value="Unassembled WGS sequence"/>
</dbReference>
<evidence type="ECO:0000313" key="2">
    <source>
        <dbReference type="Proteomes" id="UP000639403"/>
    </source>
</evidence>
<protein>
    <submittedName>
        <fullName evidence="1">Uncharacterized protein</fullName>
    </submittedName>
</protein>
<accession>A0A8H7TZ68</accession>
<dbReference type="EMBL" id="JADOXO010000327">
    <property type="protein sequence ID" value="KAF9806563.1"/>
    <property type="molecule type" value="Genomic_DNA"/>
</dbReference>
<evidence type="ECO:0000313" key="1">
    <source>
        <dbReference type="EMBL" id="KAF9806563.1"/>
    </source>
</evidence>
<proteinExistence type="predicted"/>
<sequence>MPLHTTLVRKPPPTLSIHSLALCVRDVHARPRGLFLPSFLHLFLCLPYTRSLYTLPRAFPAAFPTPFLWPFLRPFLWLSLQPSLQPSLRPFLWPSLGFSLVESPT</sequence>
<reference evidence="1" key="1">
    <citation type="submission" date="2020-11" db="EMBL/GenBank/DDBJ databases">
        <authorList>
            <person name="Koelle M."/>
            <person name="Horta M.A.C."/>
            <person name="Nowrousian M."/>
            <person name="Ohm R.A."/>
            <person name="Benz P."/>
            <person name="Pilgard A."/>
        </authorList>
    </citation>
    <scope>NUCLEOTIDE SEQUENCE</scope>
    <source>
        <strain evidence="1">FPRL280</strain>
    </source>
</reference>
<gene>
    <name evidence="1" type="ORF">IEO21_08656</name>
</gene>
<name>A0A8H7TZ68_9APHY</name>
<organism evidence="1 2">
    <name type="scientific">Rhodonia placenta</name>
    <dbReference type="NCBI Taxonomy" id="104341"/>
    <lineage>
        <taxon>Eukaryota</taxon>
        <taxon>Fungi</taxon>
        <taxon>Dikarya</taxon>
        <taxon>Basidiomycota</taxon>
        <taxon>Agaricomycotina</taxon>
        <taxon>Agaricomycetes</taxon>
        <taxon>Polyporales</taxon>
        <taxon>Adustoporiaceae</taxon>
        <taxon>Rhodonia</taxon>
    </lineage>
</organism>
<reference evidence="1" key="2">
    <citation type="journal article" name="Front. Microbiol.">
        <title>Degradative Capacity of Two Strains of Rhodonia placenta: From Phenotype to Genotype.</title>
        <authorList>
            <person name="Kolle M."/>
            <person name="Horta M.A.C."/>
            <person name="Nowrousian M."/>
            <person name="Ohm R.A."/>
            <person name="Benz J.P."/>
            <person name="Pilgard A."/>
        </authorList>
    </citation>
    <scope>NUCLEOTIDE SEQUENCE</scope>
    <source>
        <strain evidence="1">FPRL280</strain>
    </source>
</reference>